<comment type="caution">
    <text evidence="2">The sequence shown here is derived from an EMBL/GenBank/DDBJ whole genome shotgun (WGS) entry which is preliminary data.</text>
</comment>
<reference evidence="2" key="1">
    <citation type="submission" date="2021-06" db="EMBL/GenBank/DDBJ databases">
        <authorList>
            <person name="Hodson N. C."/>
            <person name="Mongue J. A."/>
            <person name="Jaron S. K."/>
        </authorList>
    </citation>
    <scope>NUCLEOTIDE SEQUENCE</scope>
</reference>
<dbReference type="AlphaFoldDB" id="A0A8J2KWM9"/>
<dbReference type="OrthoDB" id="1431247at2759"/>
<name>A0A8J2KWM9_9HEXA</name>
<dbReference type="InterPro" id="IPR002068">
    <property type="entry name" value="A-crystallin/Hsp20_dom"/>
</dbReference>
<dbReference type="Proteomes" id="UP000708208">
    <property type="component" value="Unassembled WGS sequence"/>
</dbReference>
<accession>A0A8J2KWM9</accession>
<proteinExistence type="predicted"/>
<dbReference type="Pfam" id="PF00011">
    <property type="entry name" value="HSP20"/>
    <property type="match status" value="1"/>
</dbReference>
<protein>
    <recommendedName>
        <fullName evidence="1">SHSP domain-containing protein</fullName>
    </recommendedName>
</protein>
<evidence type="ECO:0000313" key="3">
    <source>
        <dbReference type="Proteomes" id="UP000708208"/>
    </source>
</evidence>
<organism evidence="2 3">
    <name type="scientific">Allacma fusca</name>
    <dbReference type="NCBI Taxonomy" id="39272"/>
    <lineage>
        <taxon>Eukaryota</taxon>
        <taxon>Metazoa</taxon>
        <taxon>Ecdysozoa</taxon>
        <taxon>Arthropoda</taxon>
        <taxon>Hexapoda</taxon>
        <taxon>Collembola</taxon>
        <taxon>Symphypleona</taxon>
        <taxon>Sminthuridae</taxon>
        <taxon>Allacma</taxon>
    </lineage>
</organism>
<evidence type="ECO:0000313" key="2">
    <source>
        <dbReference type="EMBL" id="CAG7821222.1"/>
    </source>
</evidence>
<dbReference type="EMBL" id="CAJVCH010504012">
    <property type="protein sequence ID" value="CAG7821222.1"/>
    <property type="molecule type" value="Genomic_DNA"/>
</dbReference>
<sequence>MQLEQTNKQQCLAEEEIGFWPQFLDDGKQEKTNKFPANEKKLTNKSCDSTAICKILRSTIDPFHTIVEISESQFCISIPVGRDFKPENLDVMEKDRVVIVEIKTEQTSEDGSSQLSQVFTKKIALLDEVNVEEIKSRLTPQGFLTNLSKVAK</sequence>
<feature type="domain" description="SHSP" evidence="1">
    <location>
        <begin position="73"/>
        <end position="145"/>
    </location>
</feature>
<dbReference type="CDD" id="cd06526">
    <property type="entry name" value="metazoan_ACD"/>
    <property type="match status" value="1"/>
</dbReference>
<evidence type="ECO:0000259" key="1">
    <source>
        <dbReference type="Pfam" id="PF00011"/>
    </source>
</evidence>
<keyword evidence="3" id="KW-1185">Reference proteome</keyword>
<gene>
    <name evidence="2" type="ORF">AFUS01_LOCUS31571</name>
</gene>